<dbReference type="GO" id="GO:0005829">
    <property type="term" value="C:cytosol"/>
    <property type="evidence" value="ECO:0007669"/>
    <property type="project" value="TreeGrafter"/>
</dbReference>
<evidence type="ECO:0000313" key="2">
    <source>
        <dbReference type="EMBL" id="KAA1257600.1"/>
    </source>
</evidence>
<reference evidence="2 3" key="1">
    <citation type="submission" date="2019-08" db="EMBL/GenBank/DDBJ databases">
        <title>Deep-cultivation of Planctomycetes and their phenomic and genomic characterization uncovers novel biology.</title>
        <authorList>
            <person name="Wiegand S."/>
            <person name="Jogler M."/>
            <person name="Boedeker C."/>
            <person name="Pinto D."/>
            <person name="Vollmers J."/>
            <person name="Rivas-Marin E."/>
            <person name="Kohn T."/>
            <person name="Peeters S.H."/>
            <person name="Heuer A."/>
            <person name="Rast P."/>
            <person name="Oberbeckmann S."/>
            <person name="Bunk B."/>
            <person name="Jeske O."/>
            <person name="Meyerdierks A."/>
            <person name="Storesund J.E."/>
            <person name="Kallscheuer N."/>
            <person name="Luecker S."/>
            <person name="Lage O.M."/>
            <person name="Pohl T."/>
            <person name="Merkel B.J."/>
            <person name="Hornburger P."/>
            <person name="Mueller R.-W."/>
            <person name="Bruemmer F."/>
            <person name="Labrenz M."/>
            <person name="Spormann A.M."/>
            <person name="Op Den Camp H."/>
            <person name="Overmann J."/>
            <person name="Amann R."/>
            <person name="Jetten M.S.M."/>
            <person name="Mascher T."/>
            <person name="Medema M.H."/>
            <person name="Devos D.P."/>
            <person name="Kaster A.-K."/>
            <person name="Ovreas L."/>
            <person name="Rohde M."/>
            <person name="Galperin M.Y."/>
            <person name="Jogler C."/>
        </authorList>
    </citation>
    <scope>NUCLEOTIDE SEQUENCE [LARGE SCALE GENOMIC DNA]</scope>
    <source>
        <strain evidence="2 3">LF1</strain>
    </source>
</reference>
<gene>
    <name evidence="2" type="ORF">LF1_00880</name>
</gene>
<sequence>MNPNLTGRLLIASPHLSDGNFLRSVVFIIRHDVEGAFGLTINRPTDRRFRDLIDCAPAEGEPRDDDQIFRGGPVEGPLLALHNLAGVGEPCNTFDAIDQAVSPSIPKDGSLKGGGLKDGTKVTIESHPSQPWGSMSIDLGNPPAWITGDDDHLRILLRRPDAKVRYVAHYAGWGPSQLDDELQAGGWLHSDADHDILFGDPDQIWELAVKKCGSEVMSGIIPDVSIDRMNRCDPGMN</sequence>
<proteinExistence type="inferred from homology"/>
<comment type="caution">
    <text evidence="2">The sequence shown here is derived from an EMBL/GenBank/DDBJ whole genome shotgun (WGS) entry which is preliminary data.</text>
</comment>
<organism evidence="2 3">
    <name type="scientific">Rubripirellula obstinata</name>
    <dbReference type="NCBI Taxonomy" id="406547"/>
    <lineage>
        <taxon>Bacteria</taxon>
        <taxon>Pseudomonadati</taxon>
        <taxon>Planctomycetota</taxon>
        <taxon>Planctomycetia</taxon>
        <taxon>Pirellulales</taxon>
        <taxon>Pirellulaceae</taxon>
        <taxon>Rubripirellula</taxon>
    </lineage>
</organism>
<protein>
    <submittedName>
        <fullName evidence="2">Uncharacterized protein</fullName>
    </submittedName>
</protein>
<dbReference type="RefSeq" id="WP_068266974.1">
    <property type="nucleotide sequence ID" value="NZ_LWSK01000143.1"/>
</dbReference>
<name>A0A5B1CDA3_9BACT</name>
<dbReference type="PANTHER" id="PTHR30327:SF1">
    <property type="entry name" value="UPF0301 PROTEIN YQGE"/>
    <property type="match status" value="1"/>
</dbReference>
<keyword evidence="3" id="KW-1185">Reference proteome</keyword>
<dbReference type="PANTHER" id="PTHR30327">
    <property type="entry name" value="UNCHARACTERIZED PROTEIN YQGE"/>
    <property type="match status" value="1"/>
</dbReference>
<dbReference type="AlphaFoldDB" id="A0A5B1CDA3"/>
<dbReference type="Pfam" id="PF02622">
    <property type="entry name" value="DUF179"/>
    <property type="match status" value="1"/>
</dbReference>
<dbReference type="Proteomes" id="UP000322699">
    <property type="component" value="Unassembled WGS sequence"/>
</dbReference>
<accession>A0A5B1CDA3</accession>
<dbReference type="SUPFAM" id="SSF143456">
    <property type="entry name" value="VC0467-like"/>
    <property type="match status" value="1"/>
</dbReference>
<evidence type="ECO:0000256" key="1">
    <source>
        <dbReference type="ARBA" id="ARBA00009600"/>
    </source>
</evidence>
<dbReference type="InterPro" id="IPR003774">
    <property type="entry name" value="AlgH-like"/>
</dbReference>
<evidence type="ECO:0000313" key="3">
    <source>
        <dbReference type="Proteomes" id="UP000322699"/>
    </source>
</evidence>
<dbReference type="Gene3D" id="3.40.1740.10">
    <property type="entry name" value="VC0467-like"/>
    <property type="match status" value="1"/>
</dbReference>
<comment type="similarity">
    <text evidence="1">Belongs to the UPF0301 (AlgH) family.</text>
</comment>
<dbReference type="EMBL" id="VRLW01000001">
    <property type="protein sequence ID" value="KAA1257600.1"/>
    <property type="molecule type" value="Genomic_DNA"/>
</dbReference>
<dbReference type="OrthoDB" id="9807486at2"/>